<evidence type="ECO:0000256" key="1">
    <source>
        <dbReference type="ARBA" id="ARBA00001974"/>
    </source>
</evidence>
<dbReference type="Pfam" id="PF00890">
    <property type="entry name" value="FAD_binding_2"/>
    <property type="match status" value="1"/>
</dbReference>
<evidence type="ECO:0000313" key="16">
    <source>
        <dbReference type="Proteomes" id="UP000464751"/>
    </source>
</evidence>
<accession>A0A6P1YSB6</accession>
<keyword evidence="16" id="KW-1185">Reference proteome</keyword>
<dbReference type="SUPFAM" id="SSF51905">
    <property type="entry name" value="FAD/NAD(P)-binding domain"/>
    <property type="match status" value="1"/>
</dbReference>
<dbReference type="InterPro" id="IPR015939">
    <property type="entry name" value="Fum_Rdtase/Succ_DH_flav-like_C"/>
</dbReference>
<dbReference type="Gene3D" id="3.50.50.60">
    <property type="entry name" value="FAD/NAD(P)-binding domain"/>
    <property type="match status" value="1"/>
</dbReference>
<dbReference type="EC" id="1.4.3.16" evidence="4 10"/>
<dbReference type="SUPFAM" id="SSF46977">
    <property type="entry name" value="Succinate dehydrogenase/fumarate reductase flavoprotein C-terminal domain"/>
    <property type="match status" value="1"/>
</dbReference>
<dbReference type="Proteomes" id="UP000464751">
    <property type="component" value="Chromosome"/>
</dbReference>
<comment type="similarity">
    <text evidence="3 11">Belongs to the FAD-dependent oxidoreductase 2 family. NadB subfamily.</text>
</comment>
<dbReference type="GO" id="GO:0008734">
    <property type="term" value="F:L-aspartate oxidase activity"/>
    <property type="evidence" value="ECO:0007669"/>
    <property type="project" value="UniProtKB-UniRule"/>
</dbReference>
<dbReference type="InterPro" id="IPR027477">
    <property type="entry name" value="Succ_DH/fumarate_Rdtase_cat_sf"/>
</dbReference>
<comment type="catalytic activity">
    <reaction evidence="9">
        <text>L-aspartate + O2 = iminosuccinate + H2O2</text>
        <dbReference type="Rhea" id="RHEA:25876"/>
        <dbReference type="ChEBI" id="CHEBI:15379"/>
        <dbReference type="ChEBI" id="CHEBI:16240"/>
        <dbReference type="ChEBI" id="CHEBI:29991"/>
        <dbReference type="ChEBI" id="CHEBI:77875"/>
        <dbReference type="EC" id="1.4.3.16"/>
    </reaction>
    <physiologicalReaction direction="left-to-right" evidence="9">
        <dbReference type="Rhea" id="RHEA:25877"/>
    </physiologicalReaction>
</comment>
<dbReference type="InterPro" id="IPR005288">
    <property type="entry name" value="NadB"/>
</dbReference>
<dbReference type="InterPro" id="IPR037099">
    <property type="entry name" value="Fum_R/Succ_DH_flav-like_C_sf"/>
</dbReference>
<dbReference type="PANTHER" id="PTHR42716">
    <property type="entry name" value="L-ASPARTATE OXIDASE"/>
    <property type="match status" value="1"/>
</dbReference>
<proteinExistence type="inferred from homology"/>
<evidence type="ECO:0000256" key="10">
    <source>
        <dbReference type="NCBIfam" id="TIGR00551"/>
    </source>
</evidence>
<dbReference type="InterPro" id="IPR003953">
    <property type="entry name" value="FAD-dep_OxRdtase_2_FAD-bd"/>
</dbReference>
<feature type="region of interest" description="Disordered" evidence="12">
    <location>
        <begin position="465"/>
        <end position="502"/>
    </location>
</feature>
<dbReference type="KEGG" id="apra:G3A50_15400"/>
<evidence type="ECO:0000313" key="15">
    <source>
        <dbReference type="EMBL" id="QIB36289.1"/>
    </source>
</evidence>
<evidence type="ECO:0000259" key="13">
    <source>
        <dbReference type="Pfam" id="PF00890"/>
    </source>
</evidence>
<evidence type="ECO:0000256" key="2">
    <source>
        <dbReference type="ARBA" id="ARBA00004950"/>
    </source>
</evidence>
<evidence type="ECO:0000256" key="12">
    <source>
        <dbReference type="SAM" id="MobiDB-lite"/>
    </source>
</evidence>
<evidence type="ECO:0000256" key="7">
    <source>
        <dbReference type="ARBA" id="ARBA00022827"/>
    </source>
</evidence>
<dbReference type="Pfam" id="PF02910">
    <property type="entry name" value="Succ_DH_flav_C"/>
    <property type="match status" value="1"/>
</dbReference>
<evidence type="ECO:0000256" key="9">
    <source>
        <dbReference type="ARBA" id="ARBA00048305"/>
    </source>
</evidence>
<keyword evidence="6 11" id="KW-0662">Pyridine nucleotide biosynthesis</keyword>
<comment type="function">
    <text evidence="11">Catalyzes the oxidation of L-aspartate to iminoaspartate.</text>
</comment>
<dbReference type="AlphaFoldDB" id="A0A6P1YSB6"/>
<feature type="domain" description="FAD-dependent oxidoreductase 2 FAD-binding" evidence="13">
    <location>
        <begin position="8"/>
        <end position="373"/>
    </location>
</feature>
<dbReference type="RefSeq" id="WP_163077697.1">
    <property type="nucleotide sequence ID" value="NZ_CP048630.1"/>
</dbReference>
<name>A0A6P1YSB6_9HYPH</name>
<dbReference type="Gene3D" id="1.20.58.100">
    <property type="entry name" value="Fumarate reductase/succinate dehydrogenase flavoprotein-like, C-terminal domain"/>
    <property type="match status" value="1"/>
</dbReference>
<dbReference type="InterPro" id="IPR036188">
    <property type="entry name" value="FAD/NAD-bd_sf"/>
</dbReference>
<evidence type="ECO:0000256" key="3">
    <source>
        <dbReference type="ARBA" id="ARBA00008562"/>
    </source>
</evidence>
<keyword evidence="7 11" id="KW-0274">FAD</keyword>
<organism evidence="15 16">
    <name type="scientific">Ancylobacter pratisalsi</name>
    <dbReference type="NCBI Taxonomy" id="1745854"/>
    <lineage>
        <taxon>Bacteria</taxon>
        <taxon>Pseudomonadati</taxon>
        <taxon>Pseudomonadota</taxon>
        <taxon>Alphaproteobacteria</taxon>
        <taxon>Hyphomicrobiales</taxon>
        <taxon>Xanthobacteraceae</taxon>
        <taxon>Ancylobacter</taxon>
    </lineage>
</organism>
<evidence type="ECO:0000256" key="4">
    <source>
        <dbReference type="ARBA" id="ARBA00012173"/>
    </source>
</evidence>
<dbReference type="GO" id="GO:0005737">
    <property type="term" value="C:cytoplasm"/>
    <property type="evidence" value="ECO:0007669"/>
    <property type="project" value="UniProtKB-SubCell"/>
</dbReference>
<keyword evidence="8 11" id="KW-0560">Oxidoreductase</keyword>
<feature type="domain" description="Fumarate reductase/succinate dehydrogenase flavoprotein-like C-terminal" evidence="14">
    <location>
        <begin position="447"/>
        <end position="476"/>
    </location>
</feature>
<protein>
    <recommendedName>
        <fullName evidence="4 10">L-aspartate oxidase</fullName>
        <ecNumber evidence="4 10">1.4.3.16</ecNumber>
    </recommendedName>
</protein>
<comment type="subcellular location">
    <subcellularLocation>
        <location evidence="11">Cytoplasm</location>
    </subcellularLocation>
</comment>
<gene>
    <name evidence="15" type="ORF">G3A50_15400</name>
</gene>
<dbReference type="PRINTS" id="PR00368">
    <property type="entry name" value="FADPNR"/>
</dbReference>
<keyword evidence="5 11" id="KW-0285">Flavoprotein</keyword>
<dbReference type="GO" id="GO:0034628">
    <property type="term" value="P:'de novo' NAD+ biosynthetic process from L-aspartate"/>
    <property type="evidence" value="ECO:0007669"/>
    <property type="project" value="TreeGrafter"/>
</dbReference>
<dbReference type="PANTHER" id="PTHR42716:SF2">
    <property type="entry name" value="L-ASPARTATE OXIDASE, CHLOROPLASTIC"/>
    <property type="match status" value="1"/>
</dbReference>
<sequence>MGHSPDSVIVVGGGIAGLATALRLAPLPVTLVVMAPLGAEAATGWAQGGIAAAIGAGDDAEFHARDTLAAGAGLSEADVARNVAGAAGEAIDWLVGLGTPFDRAPDGSLALGLEAAHSRRRIVHAAGDGTGRVVLETLVAAARACPSLRVIEGQRAITLLKDATGRVAGIAVQDREGRLGTLSGRAVVLATGGLGGLYGSTTNPLGATGSGLALAARAGAVLRDMEFVQFHPTAIAVGADPMPLATEALRGEGAKLFNERGERFMSEVPGQELAPRDVVARAIFREIAAGRRVVLDARMDGVEERFRGVVALCRANGLDPLRAPIPVRPAAHYHMGGIRVDGAGRASVPGLWACGEVASTGLHGANRLASNSLLEALAYAQWIAADIGGEDARPGRPDGAVMPVRPSPARAEIRALMDAKVGVVREAGLLDAAVARLGMLAASGEDDLALVAWLVADAARRREESRGGHFRADHPLPAETARHGQTTLDERFGNAAGIRQVA</sequence>
<evidence type="ECO:0000256" key="11">
    <source>
        <dbReference type="RuleBase" id="RU362049"/>
    </source>
</evidence>
<dbReference type="NCBIfam" id="NF005701">
    <property type="entry name" value="PRK07512.1"/>
    <property type="match status" value="1"/>
</dbReference>
<dbReference type="EMBL" id="CP048630">
    <property type="protein sequence ID" value="QIB36289.1"/>
    <property type="molecule type" value="Genomic_DNA"/>
</dbReference>
<dbReference type="UniPathway" id="UPA00253">
    <property type="reaction ID" value="UER00326"/>
</dbReference>
<evidence type="ECO:0000256" key="8">
    <source>
        <dbReference type="ARBA" id="ARBA00023002"/>
    </source>
</evidence>
<evidence type="ECO:0000256" key="5">
    <source>
        <dbReference type="ARBA" id="ARBA00022630"/>
    </source>
</evidence>
<comment type="cofactor">
    <cofactor evidence="1 11">
        <name>FAD</name>
        <dbReference type="ChEBI" id="CHEBI:57692"/>
    </cofactor>
</comment>
<dbReference type="Gene3D" id="3.90.700.10">
    <property type="entry name" value="Succinate dehydrogenase/fumarate reductase flavoprotein, catalytic domain"/>
    <property type="match status" value="1"/>
</dbReference>
<dbReference type="SUPFAM" id="SSF56425">
    <property type="entry name" value="Succinate dehydrogenase/fumarate reductase flavoprotein, catalytic domain"/>
    <property type="match status" value="1"/>
</dbReference>
<reference evidence="15 16" key="1">
    <citation type="submission" date="2020-02" db="EMBL/GenBank/DDBJ databases">
        <authorList>
            <person name="Li G."/>
        </authorList>
    </citation>
    <scope>NUCLEOTIDE SEQUENCE [LARGE SCALE GENOMIC DNA]</scope>
    <source>
        <strain evidence="15 16">DSM 102029</strain>
    </source>
</reference>
<evidence type="ECO:0000256" key="6">
    <source>
        <dbReference type="ARBA" id="ARBA00022642"/>
    </source>
</evidence>
<comment type="pathway">
    <text evidence="2 11">Cofactor biosynthesis; NAD(+) biosynthesis; iminoaspartate from L-aspartate (oxidase route): step 1/1.</text>
</comment>
<feature type="compositionally biased region" description="Basic and acidic residues" evidence="12">
    <location>
        <begin position="465"/>
        <end position="492"/>
    </location>
</feature>
<evidence type="ECO:0000259" key="14">
    <source>
        <dbReference type="Pfam" id="PF02910"/>
    </source>
</evidence>
<dbReference type="NCBIfam" id="TIGR00551">
    <property type="entry name" value="nadB"/>
    <property type="match status" value="1"/>
</dbReference>